<feature type="region of interest" description="Disordered" evidence="1">
    <location>
        <begin position="351"/>
        <end position="371"/>
    </location>
</feature>
<proteinExistence type="predicted"/>
<organism evidence="2 3">
    <name type="scientific">Nakamurella leprariae</name>
    <dbReference type="NCBI Taxonomy" id="2803911"/>
    <lineage>
        <taxon>Bacteria</taxon>
        <taxon>Bacillati</taxon>
        <taxon>Actinomycetota</taxon>
        <taxon>Actinomycetes</taxon>
        <taxon>Nakamurellales</taxon>
        <taxon>Nakamurellaceae</taxon>
        <taxon>Nakamurella</taxon>
    </lineage>
</organism>
<sequence>MTDDRPPAAQTRPAVPSPDPSGGSRVRLSGVVGLLAAVPATLGFHPSDSLVMVCLTATGELGPVARVDLPVGPSGGVPYQRLASFAAQHADSVVLLSYRTRAAIPRALPRLAGALRQAGVPPRDLWAVHGGAAHRVDPVRGVRDPSAAPVPLPGRDDPQVLTMQALTAFSGRAILDSRRELCRTIAPPDRERLTAFSQALSRTPRRLPDLSGIGTAPDRRSPTDRRPGPVDVALRQVERTGDVDAPAAAAVVVAMQEHRGRDAVISRAIREPDRPWAAMLSACARWTPDRAAAQLCATLTVVAYAEGDGALAQVAVDRCLRADPSHGLGTLLLSTIQTGLPPVTVRGMLAGLDDPPSGDAVGGAHPGMPGR</sequence>
<evidence type="ECO:0000256" key="1">
    <source>
        <dbReference type="SAM" id="MobiDB-lite"/>
    </source>
</evidence>
<keyword evidence="3" id="KW-1185">Reference proteome</keyword>
<dbReference type="Pfam" id="PF13830">
    <property type="entry name" value="DUF4192"/>
    <property type="match status" value="1"/>
</dbReference>
<dbReference type="Proteomes" id="UP000663792">
    <property type="component" value="Unassembled WGS sequence"/>
</dbReference>
<reference evidence="2" key="1">
    <citation type="submission" date="2021-01" db="EMBL/GenBank/DDBJ databases">
        <title>YIM 132084 draft genome.</title>
        <authorList>
            <person name="An D."/>
        </authorList>
    </citation>
    <scope>NUCLEOTIDE SEQUENCE</scope>
    <source>
        <strain evidence="2">YIM 132084</strain>
    </source>
</reference>
<feature type="compositionally biased region" description="Basic and acidic residues" evidence="1">
    <location>
        <begin position="217"/>
        <end position="228"/>
    </location>
</feature>
<name>A0A938YDC8_9ACTN</name>
<feature type="region of interest" description="Disordered" evidence="1">
    <location>
        <begin position="1"/>
        <end position="24"/>
    </location>
</feature>
<dbReference type="AlphaFoldDB" id="A0A938YDC8"/>
<dbReference type="EMBL" id="JAERWK010000001">
    <property type="protein sequence ID" value="MBM9465785.1"/>
    <property type="molecule type" value="Genomic_DNA"/>
</dbReference>
<evidence type="ECO:0000313" key="3">
    <source>
        <dbReference type="Proteomes" id="UP000663792"/>
    </source>
</evidence>
<comment type="caution">
    <text evidence="2">The sequence shown here is derived from an EMBL/GenBank/DDBJ whole genome shotgun (WGS) entry which is preliminary data.</text>
</comment>
<accession>A0A938YDC8</accession>
<feature type="compositionally biased region" description="Gly residues" evidence="1">
    <location>
        <begin position="360"/>
        <end position="371"/>
    </location>
</feature>
<protein>
    <submittedName>
        <fullName evidence="2">DUF4192 domain-containing protein</fullName>
    </submittedName>
</protein>
<evidence type="ECO:0000313" key="2">
    <source>
        <dbReference type="EMBL" id="MBM9465785.1"/>
    </source>
</evidence>
<dbReference type="RefSeq" id="WP_205258737.1">
    <property type="nucleotide sequence ID" value="NZ_JAERWK010000001.1"/>
</dbReference>
<dbReference type="InterPro" id="IPR025447">
    <property type="entry name" value="DUF4192"/>
</dbReference>
<feature type="region of interest" description="Disordered" evidence="1">
    <location>
        <begin position="197"/>
        <end position="229"/>
    </location>
</feature>
<gene>
    <name evidence="2" type="ORF">JL106_00655</name>
</gene>